<dbReference type="Proteomes" id="UP000242525">
    <property type="component" value="Unassembled WGS sequence"/>
</dbReference>
<dbReference type="GO" id="GO:1990316">
    <property type="term" value="C:Atg1/ULK1 kinase complex"/>
    <property type="evidence" value="ECO:0007669"/>
    <property type="project" value="InterPro"/>
</dbReference>
<dbReference type="AlphaFoldDB" id="A0A0J9XKQ2"/>
<dbReference type="Pfam" id="PF10033">
    <property type="entry name" value="ATG13"/>
    <property type="match status" value="1"/>
</dbReference>
<dbReference type="Gene3D" id="3.30.900.10">
    <property type="entry name" value="HORMA domain"/>
    <property type="match status" value="1"/>
</dbReference>
<evidence type="ECO:0000259" key="6">
    <source>
        <dbReference type="Pfam" id="PF10033"/>
    </source>
</evidence>
<gene>
    <name evidence="7" type="ORF">BN980_GECA24s00494g</name>
</gene>
<proteinExistence type="inferred from homology"/>
<feature type="compositionally biased region" description="Polar residues" evidence="5">
    <location>
        <begin position="642"/>
        <end position="660"/>
    </location>
</feature>
<dbReference type="GO" id="GO:0034497">
    <property type="term" value="P:protein localization to phagophore assembly site"/>
    <property type="evidence" value="ECO:0007669"/>
    <property type="project" value="TreeGrafter"/>
</dbReference>
<dbReference type="PANTHER" id="PTHR13430:SF4">
    <property type="entry name" value="AUTOPHAGY-RELATED PROTEIN 13"/>
    <property type="match status" value="1"/>
</dbReference>
<dbReference type="EMBL" id="CCBN010000024">
    <property type="protein sequence ID" value="CDO57682.1"/>
    <property type="molecule type" value="Genomic_DNA"/>
</dbReference>
<dbReference type="InterPro" id="IPR018731">
    <property type="entry name" value="Atg13_N"/>
</dbReference>
<feature type="region of interest" description="Disordered" evidence="5">
    <location>
        <begin position="365"/>
        <end position="519"/>
    </location>
</feature>
<feature type="compositionally biased region" description="Low complexity" evidence="5">
    <location>
        <begin position="620"/>
        <end position="634"/>
    </location>
</feature>
<evidence type="ECO:0000256" key="1">
    <source>
        <dbReference type="ARBA" id="ARBA00005246"/>
    </source>
</evidence>
<dbReference type="InterPro" id="IPR036570">
    <property type="entry name" value="HORMA_dom_sf"/>
</dbReference>
<dbReference type="PANTHER" id="PTHR13430">
    <property type="match status" value="1"/>
</dbReference>
<dbReference type="InterPro" id="IPR040182">
    <property type="entry name" value="ATG13"/>
</dbReference>
<dbReference type="STRING" id="1173061.A0A0J9XKQ2"/>
<feature type="compositionally biased region" description="Polar residues" evidence="5">
    <location>
        <begin position="805"/>
        <end position="818"/>
    </location>
</feature>
<keyword evidence="3 4" id="KW-0072">Autophagy</keyword>
<feature type="compositionally biased region" description="Polar residues" evidence="5">
    <location>
        <begin position="441"/>
        <end position="452"/>
    </location>
</feature>
<feature type="region of interest" description="Disordered" evidence="5">
    <location>
        <begin position="287"/>
        <end position="326"/>
    </location>
</feature>
<feature type="domain" description="Autophagy-related protein 13 N-terminal" evidence="6">
    <location>
        <begin position="13"/>
        <end position="263"/>
    </location>
</feature>
<sequence>MSKEAKTKITQVIRQFFAKAALVITESRVVSTKVIKDPALNAPLVNKWFNLELDESEEVRESLRLWKSIDFPSEVLPPPLVVETYLDLRDLGSKHNIYLTTYDSNGSDTLGGSGGATGPAEKQFKVTQGGKRTEIVLERWIVQFIPPDDASTDPVNWDDKELQPTAIYKQAATLIRSLYTYAQILPVWTLRRKLNRSKLTVPPLRIGCRILDGSQRLTSKGRIGLTKKLTDSMEELESIYFPDLKTPFGSIKMSASHRVECDFSILDTEDFLSNQFFIQDNRNKRLPSSPSSYTLHRKQSTSSSTNPASFPSPSRSSLEGSSSMASRNNVYRNHHARQSTDFSNEPFITSPTDFVARDRRLSSVSLRDSPVNSPLMTQQPQLQQGTPQSPSSSRPQVSLIQPFKTPSLSASPSDSSLSSRPQSFSRTTSNSSLAALRIPNRTMSNASTTSVGSYPRGQGPENAISSSVSSSKSSSAPKFSSSFGSRGAWNRSGSLSGVARPKRVSTELPGSLGSQGSFGPSSSLLVCEPEECDDDQGLNAFLHMVTNIGQTQSASHNSVLLSGASSGSNSSFLLGSRNNINSNSPSESDILSRFQNMKSSHSALSHSLIESASQNNNKLSDSPATASTTSTTSPFPIPNASPPQVNKAVSQHTPSVPSRLSEEFTANDSFKAYYYSHPRKQNSLSSLKVDEEEIFPQESGMDEQKRRSSASKVNPLDIPVSLNKPFRRESVSMRNSHTSGYTDMQVVTKTSHHQSLGEVGGGAIFPGKELSSFRLKPTTSNTSIGNVTGQVQQLSLSPTINAAVTAGGSRQNSSTTRFTYYYDSDNPNRAPRHRHQSDEETAVGDDAPQDDDADDSQKYNSDDEDNDVFYFALNEGDVGGSSNGMSD</sequence>
<feature type="compositionally biased region" description="Low complexity" evidence="5">
    <location>
        <begin position="406"/>
        <end position="425"/>
    </location>
</feature>
<comment type="caution">
    <text evidence="7">The sequence shown here is derived from an EMBL/GenBank/DDBJ whole genome shotgun (WGS) entry which is preliminary data.</text>
</comment>
<feature type="region of interest" description="Disordered" evidence="5">
    <location>
        <begin position="612"/>
        <end position="660"/>
    </location>
</feature>
<feature type="compositionally biased region" description="Low complexity" evidence="5">
    <location>
        <begin position="465"/>
        <end position="485"/>
    </location>
</feature>
<comment type="similarity">
    <text evidence="1 4">Belongs to the ATG13 family. Fungi subfamily.</text>
</comment>
<name>A0A0J9XKQ2_GEOCN</name>
<keyword evidence="8" id="KW-1185">Reference proteome</keyword>
<organism evidence="7 8">
    <name type="scientific">Geotrichum candidum</name>
    <name type="common">Oospora lactis</name>
    <name type="synonym">Dipodascus geotrichum</name>
    <dbReference type="NCBI Taxonomy" id="1173061"/>
    <lineage>
        <taxon>Eukaryota</taxon>
        <taxon>Fungi</taxon>
        <taxon>Dikarya</taxon>
        <taxon>Ascomycota</taxon>
        <taxon>Saccharomycotina</taxon>
        <taxon>Dipodascomycetes</taxon>
        <taxon>Dipodascales</taxon>
        <taxon>Dipodascaceae</taxon>
        <taxon>Geotrichum</taxon>
    </lineage>
</organism>
<feature type="compositionally biased region" description="Acidic residues" evidence="5">
    <location>
        <begin position="839"/>
        <end position="854"/>
    </location>
</feature>
<dbReference type="OrthoDB" id="70161at2759"/>
<feature type="compositionally biased region" description="Polar residues" evidence="5">
    <location>
        <begin position="287"/>
        <end position="308"/>
    </location>
</feature>
<evidence type="ECO:0000313" key="8">
    <source>
        <dbReference type="Proteomes" id="UP000242525"/>
    </source>
</evidence>
<dbReference type="GO" id="GO:0005829">
    <property type="term" value="C:cytosol"/>
    <property type="evidence" value="ECO:0007669"/>
    <property type="project" value="TreeGrafter"/>
</dbReference>
<evidence type="ECO:0000256" key="5">
    <source>
        <dbReference type="SAM" id="MobiDB-lite"/>
    </source>
</evidence>
<evidence type="ECO:0000313" key="7">
    <source>
        <dbReference type="EMBL" id="CDO57682.1"/>
    </source>
</evidence>
<dbReference type="GO" id="GO:0000407">
    <property type="term" value="C:phagophore assembly site"/>
    <property type="evidence" value="ECO:0007669"/>
    <property type="project" value="TreeGrafter"/>
</dbReference>
<evidence type="ECO:0000256" key="3">
    <source>
        <dbReference type="ARBA" id="ARBA00023006"/>
    </source>
</evidence>
<dbReference type="GO" id="GO:0000423">
    <property type="term" value="P:mitophagy"/>
    <property type="evidence" value="ECO:0007669"/>
    <property type="project" value="TreeGrafter"/>
</dbReference>
<feature type="compositionally biased region" description="Low complexity" evidence="5">
    <location>
        <begin position="365"/>
        <end position="396"/>
    </location>
</feature>
<evidence type="ECO:0000256" key="2">
    <source>
        <dbReference type="ARBA" id="ARBA00013801"/>
    </source>
</evidence>
<feature type="compositionally biased region" description="Low complexity" evidence="5">
    <location>
        <begin position="309"/>
        <end position="326"/>
    </location>
</feature>
<dbReference type="GO" id="GO:0034727">
    <property type="term" value="P:piecemeal microautophagy of the nucleus"/>
    <property type="evidence" value="ECO:0007669"/>
    <property type="project" value="TreeGrafter"/>
</dbReference>
<feature type="region of interest" description="Disordered" evidence="5">
    <location>
        <begin position="805"/>
        <end position="867"/>
    </location>
</feature>
<feature type="region of interest" description="Disordered" evidence="5">
    <location>
        <begin position="691"/>
        <end position="720"/>
    </location>
</feature>
<evidence type="ECO:0000256" key="4">
    <source>
        <dbReference type="RuleBase" id="RU361214"/>
    </source>
</evidence>
<protein>
    <recommendedName>
        <fullName evidence="2 4">Autophagy-related protein 13</fullName>
    </recommendedName>
</protein>
<reference evidence="7" key="1">
    <citation type="submission" date="2014-03" db="EMBL/GenBank/DDBJ databases">
        <authorList>
            <person name="Casaregola S."/>
        </authorList>
    </citation>
    <scope>NUCLEOTIDE SEQUENCE [LARGE SCALE GENOMIC DNA]</scope>
    <source>
        <strain evidence="7">CLIB 918</strain>
    </source>
</reference>
<accession>A0A0J9XKQ2</accession>